<dbReference type="Pfam" id="PF12833">
    <property type="entry name" value="HTH_18"/>
    <property type="match status" value="1"/>
</dbReference>
<feature type="domain" description="HTH araC/xylS-type" evidence="4">
    <location>
        <begin position="222"/>
        <end position="319"/>
    </location>
</feature>
<dbReference type="EMBL" id="RJVG01000003">
    <property type="protein sequence ID" value="ROR29102.1"/>
    <property type="molecule type" value="Genomic_DNA"/>
</dbReference>
<evidence type="ECO:0000256" key="2">
    <source>
        <dbReference type="ARBA" id="ARBA00023125"/>
    </source>
</evidence>
<evidence type="ECO:0000313" key="5">
    <source>
        <dbReference type="EMBL" id="ROR29102.1"/>
    </source>
</evidence>
<name>A0A3N1XV93_9FIRM</name>
<keyword evidence="1" id="KW-0805">Transcription regulation</keyword>
<keyword evidence="3" id="KW-0804">Transcription</keyword>
<dbReference type="InterPro" id="IPR014710">
    <property type="entry name" value="RmlC-like_jellyroll"/>
</dbReference>
<keyword evidence="2 5" id="KW-0238">DNA-binding</keyword>
<dbReference type="GO" id="GO:0043565">
    <property type="term" value="F:sequence-specific DNA binding"/>
    <property type="evidence" value="ECO:0007669"/>
    <property type="project" value="InterPro"/>
</dbReference>
<dbReference type="InterPro" id="IPR011051">
    <property type="entry name" value="RmlC_Cupin_sf"/>
</dbReference>
<dbReference type="PROSITE" id="PS00041">
    <property type="entry name" value="HTH_ARAC_FAMILY_1"/>
    <property type="match status" value="1"/>
</dbReference>
<dbReference type="Gene3D" id="2.60.120.10">
    <property type="entry name" value="Jelly Rolls"/>
    <property type="match status" value="1"/>
</dbReference>
<evidence type="ECO:0000256" key="3">
    <source>
        <dbReference type="ARBA" id="ARBA00023163"/>
    </source>
</evidence>
<protein>
    <submittedName>
        <fullName evidence="5">AraC-like DNA-binding protein</fullName>
    </submittedName>
</protein>
<dbReference type="InterPro" id="IPR020449">
    <property type="entry name" value="Tscrpt_reg_AraC-type_HTH"/>
</dbReference>
<dbReference type="InterPro" id="IPR003313">
    <property type="entry name" value="AraC-bd"/>
</dbReference>
<dbReference type="SUPFAM" id="SSF51182">
    <property type="entry name" value="RmlC-like cupins"/>
    <property type="match status" value="1"/>
</dbReference>
<dbReference type="PANTHER" id="PTHR43280:SF28">
    <property type="entry name" value="HTH-TYPE TRANSCRIPTIONAL ACTIVATOR RHAS"/>
    <property type="match status" value="1"/>
</dbReference>
<dbReference type="SMART" id="SM00342">
    <property type="entry name" value="HTH_ARAC"/>
    <property type="match status" value="1"/>
</dbReference>
<dbReference type="InterPro" id="IPR018060">
    <property type="entry name" value="HTH_AraC"/>
</dbReference>
<proteinExistence type="predicted"/>
<reference evidence="5 6" key="1">
    <citation type="submission" date="2018-11" db="EMBL/GenBank/DDBJ databases">
        <title>Genomic Encyclopedia of Type Strains, Phase IV (KMG-IV): sequencing the most valuable type-strain genomes for metagenomic binning, comparative biology and taxonomic classification.</title>
        <authorList>
            <person name="Goeker M."/>
        </authorList>
    </citation>
    <scope>NUCLEOTIDE SEQUENCE [LARGE SCALE GENOMIC DNA]</scope>
    <source>
        <strain evidence="5 6">DSM 26537</strain>
    </source>
</reference>
<dbReference type="Pfam" id="PF02311">
    <property type="entry name" value="AraC_binding"/>
    <property type="match status" value="1"/>
</dbReference>
<dbReference type="AlphaFoldDB" id="A0A3N1XV93"/>
<sequence>MNQELLHKLEKITEEESLILSGKNSVEKNIYTSKKDFVIDSKKMLDKGKLIDVRTHTRFIHFPKHKHNYIEIIYMCSGSTTHLINDTSRVVLQKGDMLFLNQNAYQEILPAGEKDIAINFIVLPEFFDVAFSMLEGENMLKDFIVDSLRKDTGKSSYLYFKVSDILPVQNLVENMIWSLVNKQSGSRKINQTTMGLLLLQLLNYTDKIDQKETDSYDNFITLSVLRYIEENYKEASLTVLSRSLNQSVYQLSKFIKKNTGHTFKELLQMKRLSKAVDLLKNTRLPVADIILAVGYDNTSYFHRVFKEKYNFTPKQYRDNI</sequence>
<keyword evidence="6" id="KW-1185">Reference proteome</keyword>
<dbReference type="PRINTS" id="PR00032">
    <property type="entry name" value="HTHARAC"/>
</dbReference>
<dbReference type="RefSeq" id="WP_123608564.1">
    <property type="nucleotide sequence ID" value="NZ_RJVG01000003.1"/>
</dbReference>
<dbReference type="Gene3D" id="1.10.10.60">
    <property type="entry name" value="Homeodomain-like"/>
    <property type="match status" value="2"/>
</dbReference>
<evidence type="ECO:0000313" key="6">
    <source>
        <dbReference type="Proteomes" id="UP000273083"/>
    </source>
</evidence>
<organism evidence="5 6">
    <name type="scientific">Mobilisporobacter senegalensis</name>
    <dbReference type="NCBI Taxonomy" id="1329262"/>
    <lineage>
        <taxon>Bacteria</taxon>
        <taxon>Bacillati</taxon>
        <taxon>Bacillota</taxon>
        <taxon>Clostridia</taxon>
        <taxon>Lachnospirales</taxon>
        <taxon>Lachnospiraceae</taxon>
        <taxon>Mobilisporobacter</taxon>
    </lineage>
</organism>
<comment type="caution">
    <text evidence="5">The sequence shown here is derived from an EMBL/GenBank/DDBJ whole genome shotgun (WGS) entry which is preliminary data.</text>
</comment>
<dbReference type="GO" id="GO:0003700">
    <property type="term" value="F:DNA-binding transcription factor activity"/>
    <property type="evidence" value="ECO:0007669"/>
    <property type="project" value="InterPro"/>
</dbReference>
<dbReference type="InterPro" id="IPR018062">
    <property type="entry name" value="HTH_AraC-typ_CS"/>
</dbReference>
<gene>
    <name evidence="5" type="ORF">EDD66_10337</name>
</gene>
<dbReference type="OrthoDB" id="9816335at2"/>
<dbReference type="PROSITE" id="PS01124">
    <property type="entry name" value="HTH_ARAC_FAMILY_2"/>
    <property type="match status" value="1"/>
</dbReference>
<evidence type="ECO:0000259" key="4">
    <source>
        <dbReference type="PROSITE" id="PS01124"/>
    </source>
</evidence>
<evidence type="ECO:0000256" key="1">
    <source>
        <dbReference type="ARBA" id="ARBA00023015"/>
    </source>
</evidence>
<dbReference type="SUPFAM" id="SSF46689">
    <property type="entry name" value="Homeodomain-like"/>
    <property type="match status" value="1"/>
</dbReference>
<accession>A0A3N1XV93</accession>
<dbReference type="Proteomes" id="UP000273083">
    <property type="component" value="Unassembled WGS sequence"/>
</dbReference>
<dbReference type="PANTHER" id="PTHR43280">
    <property type="entry name" value="ARAC-FAMILY TRANSCRIPTIONAL REGULATOR"/>
    <property type="match status" value="1"/>
</dbReference>
<dbReference type="InterPro" id="IPR009057">
    <property type="entry name" value="Homeodomain-like_sf"/>
</dbReference>